<protein>
    <submittedName>
        <fullName evidence="5">Pyruvate dehydrogenase complex E1 component subunit beta</fullName>
        <ecNumber evidence="5">1.2.4.1</ecNumber>
    </submittedName>
</protein>
<name>A0ABY7VSR8_9BACT</name>
<dbReference type="SUPFAM" id="SSF52922">
    <property type="entry name" value="TK C-terminal domain-like"/>
    <property type="match status" value="1"/>
</dbReference>
<proteinExistence type="predicted"/>
<evidence type="ECO:0000256" key="3">
    <source>
        <dbReference type="ARBA" id="ARBA00023052"/>
    </source>
</evidence>
<dbReference type="NCBIfam" id="NF006667">
    <property type="entry name" value="PRK09212.1"/>
    <property type="match status" value="1"/>
</dbReference>
<evidence type="ECO:0000313" key="6">
    <source>
        <dbReference type="Proteomes" id="UP001214250"/>
    </source>
</evidence>
<dbReference type="Gene3D" id="3.40.50.920">
    <property type="match status" value="1"/>
</dbReference>
<dbReference type="CDD" id="cd07036">
    <property type="entry name" value="TPP_PYR_E1-PDHc-beta_like"/>
    <property type="match status" value="1"/>
</dbReference>
<dbReference type="InterPro" id="IPR009014">
    <property type="entry name" value="Transketo_C/PFOR_II"/>
</dbReference>
<dbReference type="InterPro" id="IPR005475">
    <property type="entry name" value="Transketolase-like_Pyr-bd"/>
</dbReference>
<keyword evidence="6" id="KW-1185">Reference proteome</keyword>
<dbReference type="InterPro" id="IPR033248">
    <property type="entry name" value="Transketolase_C"/>
</dbReference>
<dbReference type="SUPFAM" id="SSF52518">
    <property type="entry name" value="Thiamin diphosphate-binding fold (THDP-binding)"/>
    <property type="match status" value="1"/>
</dbReference>
<evidence type="ECO:0000256" key="1">
    <source>
        <dbReference type="ARBA" id="ARBA00001964"/>
    </source>
</evidence>
<reference evidence="5 6" key="1">
    <citation type="submission" date="2023-02" db="EMBL/GenBank/DDBJ databases">
        <title>Genome sequence of Lentisphaera profundi SAORIC-696.</title>
        <authorList>
            <person name="Kim e."/>
            <person name="Cho J.-C."/>
            <person name="Choi A."/>
            <person name="Kang I."/>
        </authorList>
    </citation>
    <scope>NUCLEOTIDE SEQUENCE [LARGE SCALE GENOMIC DNA]</scope>
    <source>
        <strain evidence="5 6">SAORIC-696</strain>
    </source>
</reference>
<comment type="cofactor">
    <cofactor evidence="1">
        <name>thiamine diphosphate</name>
        <dbReference type="ChEBI" id="CHEBI:58937"/>
    </cofactor>
</comment>
<organism evidence="5 6">
    <name type="scientific">Lentisphaera profundi</name>
    <dbReference type="NCBI Taxonomy" id="1658616"/>
    <lineage>
        <taxon>Bacteria</taxon>
        <taxon>Pseudomonadati</taxon>
        <taxon>Lentisphaerota</taxon>
        <taxon>Lentisphaeria</taxon>
        <taxon>Lentisphaerales</taxon>
        <taxon>Lentisphaeraceae</taxon>
        <taxon>Lentisphaera</taxon>
    </lineage>
</organism>
<dbReference type="EC" id="1.2.4.1" evidence="5"/>
<dbReference type="PANTHER" id="PTHR43257">
    <property type="entry name" value="PYRUVATE DEHYDROGENASE E1 COMPONENT BETA SUBUNIT"/>
    <property type="match status" value="1"/>
</dbReference>
<keyword evidence="3" id="KW-0786">Thiamine pyrophosphate</keyword>
<dbReference type="NCBIfam" id="NF008854">
    <property type="entry name" value="PRK11892.1"/>
    <property type="match status" value="1"/>
</dbReference>
<evidence type="ECO:0000259" key="4">
    <source>
        <dbReference type="SMART" id="SM00861"/>
    </source>
</evidence>
<dbReference type="Pfam" id="PF02780">
    <property type="entry name" value="Transketolase_C"/>
    <property type="match status" value="1"/>
</dbReference>
<dbReference type="EMBL" id="CP117811">
    <property type="protein sequence ID" value="WDE95937.1"/>
    <property type="molecule type" value="Genomic_DNA"/>
</dbReference>
<dbReference type="InterPro" id="IPR029061">
    <property type="entry name" value="THDP-binding"/>
</dbReference>
<evidence type="ECO:0000256" key="2">
    <source>
        <dbReference type="ARBA" id="ARBA00023002"/>
    </source>
</evidence>
<dbReference type="Proteomes" id="UP001214250">
    <property type="component" value="Chromosome 1"/>
</dbReference>
<dbReference type="Gene3D" id="3.40.50.970">
    <property type="match status" value="1"/>
</dbReference>
<feature type="domain" description="Transketolase-like pyrimidine-binding" evidence="4">
    <location>
        <begin position="4"/>
        <end position="179"/>
    </location>
</feature>
<dbReference type="Pfam" id="PF02779">
    <property type="entry name" value="Transket_pyr"/>
    <property type="match status" value="1"/>
</dbReference>
<keyword evidence="5" id="KW-0670">Pyruvate</keyword>
<sequence length="325" mass="35621">MPITEFRQALNQALDEEMIRDEKVYIMGEEVAEYNGAYKVTKGLLDKFGEKRVRDTPITEAGFTGLGIGSAMMGLRPVIEYMSWNFSLVAIDQIISNAAKMHYMTGGQFSVPIVMRGASGAAAQVSCQHSHNLESFYAHIPGLIVMAPSTPYDAKGLLKAAIRNDNPVIFLENEMLYGNMGEVPEEEYLIEIGKGDIKREGTDVTICAHLRQVGFALEAAKVLAKEGISAEVVDPRTIKPLDIDLIAESVRKTKRLVVAEEGHKFCGFGAEVSSLIHEMCFDDLDHPVIRVSQGETPLPYAKNIEAASLPGVQDIVAAVKKSLYK</sequence>
<dbReference type="RefSeq" id="WP_274149837.1">
    <property type="nucleotide sequence ID" value="NZ_CP117811.1"/>
</dbReference>
<accession>A0ABY7VSR8</accession>
<dbReference type="GO" id="GO:0004739">
    <property type="term" value="F:pyruvate dehydrogenase (acetyl-transferring) activity"/>
    <property type="evidence" value="ECO:0007669"/>
    <property type="project" value="UniProtKB-EC"/>
</dbReference>
<gene>
    <name evidence="5" type="ORF">PQO03_09440</name>
</gene>
<dbReference type="SMART" id="SM00861">
    <property type="entry name" value="Transket_pyr"/>
    <property type="match status" value="1"/>
</dbReference>
<keyword evidence="2 5" id="KW-0560">Oxidoreductase</keyword>
<evidence type="ECO:0000313" key="5">
    <source>
        <dbReference type="EMBL" id="WDE95937.1"/>
    </source>
</evidence>
<dbReference type="PANTHER" id="PTHR43257:SF2">
    <property type="entry name" value="PYRUVATE DEHYDROGENASE E1 COMPONENT SUBUNIT BETA"/>
    <property type="match status" value="1"/>
</dbReference>